<dbReference type="AlphaFoldDB" id="A0A9P9IK35"/>
<organism evidence="1 2">
    <name type="scientific">Dendryphion nanum</name>
    <dbReference type="NCBI Taxonomy" id="256645"/>
    <lineage>
        <taxon>Eukaryota</taxon>
        <taxon>Fungi</taxon>
        <taxon>Dikarya</taxon>
        <taxon>Ascomycota</taxon>
        <taxon>Pezizomycotina</taxon>
        <taxon>Dothideomycetes</taxon>
        <taxon>Pleosporomycetidae</taxon>
        <taxon>Pleosporales</taxon>
        <taxon>Torulaceae</taxon>
        <taxon>Dendryphion</taxon>
    </lineage>
</organism>
<keyword evidence="2" id="KW-1185">Reference proteome</keyword>
<evidence type="ECO:0000313" key="1">
    <source>
        <dbReference type="EMBL" id="KAH7122329.1"/>
    </source>
</evidence>
<proteinExistence type="predicted"/>
<name>A0A9P9IK35_9PLEO</name>
<dbReference type="Proteomes" id="UP000700596">
    <property type="component" value="Unassembled WGS sequence"/>
</dbReference>
<comment type="caution">
    <text evidence="1">The sequence shown here is derived from an EMBL/GenBank/DDBJ whole genome shotgun (WGS) entry which is preliminary data.</text>
</comment>
<protein>
    <submittedName>
        <fullName evidence="1">Uncharacterized protein</fullName>
    </submittedName>
</protein>
<sequence>MPPSPKTKTKLIHALAGDNLPPSCIDISASTRWHPMHIVYQCTASASTSNRSLARSRDVFWKVQRKKTSGVTGHVMQYFVTNAYRNPARSRLEAHKPTYQSHEKPRSRDMPTHGPVRVRSAIHCNTALFLPILSCPILAIRRACEPAHILVRYIISCTVDTYMRLSLPLTLPDQSTCAGKYPGNQAGIFCPNDVQSCSIIRGNGNRAIGKSIQKSKSISAVNGDCAVGRYIRADFCSVVIGDVKWSLEGIDLGGGDVVAMSNRMHIPTHMPYRFIVVHRFHAE</sequence>
<reference evidence="1" key="1">
    <citation type="journal article" date="2021" name="Nat. Commun.">
        <title>Genetic determinants of endophytism in the Arabidopsis root mycobiome.</title>
        <authorList>
            <person name="Mesny F."/>
            <person name="Miyauchi S."/>
            <person name="Thiergart T."/>
            <person name="Pickel B."/>
            <person name="Atanasova L."/>
            <person name="Karlsson M."/>
            <person name="Huettel B."/>
            <person name="Barry K.W."/>
            <person name="Haridas S."/>
            <person name="Chen C."/>
            <person name="Bauer D."/>
            <person name="Andreopoulos W."/>
            <person name="Pangilinan J."/>
            <person name="LaButti K."/>
            <person name="Riley R."/>
            <person name="Lipzen A."/>
            <person name="Clum A."/>
            <person name="Drula E."/>
            <person name="Henrissat B."/>
            <person name="Kohler A."/>
            <person name="Grigoriev I.V."/>
            <person name="Martin F.M."/>
            <person name="Hacquard S."/>
        </authorList>
    </citation>
    <scope>NUCLEOTIDE SEQUENCE</scope>
    <source>
        <strain evidence="1">MPI-CAGE-CH-0243</strain>
    </source>
</reference>
<gene>
    <name evidence="1" type="ORF">B0J11DRAFT_335969</name>
</gene>
<accession>A0A9P9IK35</accession>
<evidence type="ECO:0000313" key="2">
    <source>
        <dbReference type="Proteomes" id="UP000700596"/>
    </source>
</evidence>
<dbReference type="EMBL" id="JAGMWT010000009">
    <property type="protein sequence ID" value="KAH7122329.1"/>
    <property type="molecule type" value="Genomic_DNA"/>
</dbReference>